<keyword evidence="1" id="KW-1133">Transmembrane helix</keyword>
<sequence length="134" mass="14640">MTDLNRNTRTLIAAFVVAIFALVPLRFVADGQMDSSLWYRAENVRVLGTEDNGGSEIILPETASPMEMSNEAILEAPYDEIEAETENVLGVTTENVVTNVNCISKEYVAGVIDQLYEAGASSQDMQFVANSVCR</sequence>
<reference evidence="2 3" key="1">
    <citation type="journal article" date="2015" name="Nature">
        <title>rRNA introns, odd ribosomes, and small enigmatic genomes across a large radiation of phyla.</title>
        <authorList>
            <person name="Brown C.T."/>
            <person name="Hug L.A."/>
            <person name="Thomas B.C."/>
            <person name="Sharon I."/>
            <person name="Castelle C.J."/>
            <person name="Singh A."/>
            <person name="Wilkins M.J."/>
            <person name="Williams K.H."/>
            <person name="Banfield J.F."/>
        </authorList>
    </citation>
    <scope>NUCLEOTIDE SEQUENCE [LARGE SCALE GENOMIC DNA]</scope>
</reference>
<protein>
    <submittedName>
        <fullName evidence="2">Uncharacterized protein</fullName>
    </submittedName>
</protein>
<dbReference type="Proteomes" id="UP000033841">
    <property type="component" value="Unassembled WGS sequence"/>
</dbReference>
<comment type="caution">
    <text evidence="2">The sequence shown here is derived from an EMBL/GenBank/DDBJ whole genome shotgun (WGS) entry which is preliminary data.</text>
</comment>
<gene>
    <name evidence="2" type="ORF">UT14_C0020G0009</name>
</gene>
<evidence type="ECO:0000313" key="2">
    <source>
        <dbReference type="EMBL" id="KKQ91187.1"/>
    </source>
</evidence>
<keyword evidence="1" id="KW-0812">Transmembrane</keyword>
<evidence type="ECO:0000256" key="1">
    <source>
        <dbReference type="SAM" id="Phobius"/>
    </source>
</evidence>
<keyword evidence="1" id="KW-0472">Membrane</keyword>
<name>A0A0G0LJI2_9BACT</name>
<proteinExistence type="predicted"/>
<accession>A0A0G0LJI2</accession>
<evidence type="ECO:0000313" key="3">
    <source>
        <dbReference type="Proteomes" id="UP000033841"/>
    </source>
</evidence>
<dbReference type="AlphaFoldDB" id="A0A0G0LJI2"/>
<feature type="transmembrane region" description="Helical" evidence="1">
    <location>
        <begin position="12"/>
        <end position="29"/>
    </location>
</feature>
<organism evidence="2 3">
    <name type="scientific">Candidatus Shapirobacteria bacterium GW2011_GWE1_38_92</name>
    <dbReference type="NCBI Taxonomy" id="1618489"/>
    <lineage>
        <taxon>Bacteria</taxon>
        <taxon>Candidatus Shapironibacteriota</taxon>
    </lineage>
</organism>
<dbReference type="EMBL" id="LBVR01000020">
    <property type="protein sequence ID" value="KKQ91187.1"/>
    <property type="molecule type" value="Genomic_DNA"/>
</dbReference>